<dbReference type="Gene3D" id="3.40.47.10">
    <property type="match status" value="1"/>
</dbReference>
<dbReference type="OrthoDB" id="329835at2759"/>
<dbReference type="InterPro" id="IPR013968">
    <property type="entry name" value="PKS_KR"/>
</dbReference>
<dbReference type="SUPFAM" id="SSF51735">
    <property type="entry name" value="NAD(P)-binding Rossmann-fold domains"/>
    <property type="match status" value="3"/>
</dbReference>
<sequence>MNLDPEWATEPIAIIGLSCKFAGDASNPEKLWKMMSEKRSAWSEVPESRYGQRGQYHPDNGMLSTTNVKGAHFMNEDVGLFDAAFFGFTGEVASVRYLFAGSNTSVYAGVFTHDYHDGIMRDGDNLPRSTLIGTFSAMASNRISHFFDLQGPSMSIDTGCSGALVSLHQAVLGLRAREADMSIVCGSNLLLAPDCFKIFSSLSMLSPDGKCYAFDSRANGYGRGEGVGTVVIKRLSDAIAAGDPIRAIIRESALNQDGKSETITSPSQAAQIELMRETYRRAGLNPNDTQYFEAHGTGTPTGDGIEARSIAAVFGPKSTGRSKPLHVGSVKTFLGHTEAASGMAALIKVVLAMEKRQIPASINFDKPNPKLQLDEWGLKVVTDLEPWPAAENETCRASINNFGYGGTNSHVILEDARSFLPPTRSLNGTKQSKSSGSKSEGLVMYGRDEQACQRMLSSIKEYLQARISSTEDPERLIQDLVWTLNRRRTRFPSGWVSTHTVQWSGDQNVLEQVVQCLDAPQFKPARLPGDKVPRLGMVFTGQGAQWNAMGRELIESYPLFRSTIQEAERYLDEFGADWSLVEEMMRDPATTRVHHTSLSIPICVAVQIALVRLLSSWGIKPTAVVSHSSGEIGAAYAVGALTLRQAMAAGYYRAAMAGQMTQQSKGPKGAMVAVGVGEDAARVYLDQLTKATGKAVVACVNSPSSVTIAGDESAVQKVLELATKDGVFARRLKVETGYHSHHMMPIAEGYRQALRAALGSEDGTKDKALQVIFSSPVTGGRITHAKQLANPEHWVGSLVQPVEFVKSFTDMVLGDLDEQKSNIDIVLEVGPHTALGGPVKEILALPEFEGLTIPYMGCLVRNENARDCMLSMALNLLRKGQQINLSQLSSSFSHTPRILTDLPSYPWNHSVRHWVESRHNQAYRGRQEEFHHLLGFPVPGTNPESACWKQQVRVSDSPWLRDHVVQGSILYPGAGYVCLAIEAMKQLAETSENSALLSGFTLRDVEIHQALVVPDNADGIEVQTMLQSASDKAIGTHGWKKWEILSVTADSRWKQHARGFIQADFDTANSKVTDEFVSVSGYVRSIDPEDMWASLRALGLNHGPSFRNISSILQDGSTKDTRRCVTTIDVADASKPSDRHVIHPATLDSIVVSSIVTLPNAGAQDQGPRVPRSIKKLRVSSSLNSKAGHSFSCNTTLLDFDGQKLLADVSLFDNHESVLEMEGLVLQSLGSSGNTQAAEPWNKELCTEIKWAPDLNSTLSLGLHGAVQALKEKLGSAKEIGKYEKDVLMRLRRVSVYFSHDVVQNLTEQDVSHLAPHHANYHTWMKETLELAAANRLGPDSKAWVNDSRQIRDRNTALAASQSVEGELICRLGPMLVPILKGEVEVSQFMTKELLDRYQTNALRLSPVFAQISSLLRTIAHKNPRARILQIGAGSGVAAKYALKALGTDEEGGPFIDSWHFTNKSSSPFEAIKEELSAQSDYFEMHFDELDIEQDPTAQGFELETYDLVIAIETLHDTQNLSRAMAHMRSLLRPGASLLIVETTQTQIDQKFVFGLLPLWWSSEDAERQPDPHLSTHQWQTFLTRAGFSGVEAELRDYESEDDMHTLSTIISSVPTPALKLPEGGVVVVTSSRSPPPTTWLEGLRKSVAHVTGGEIPALQTIESVSASSFRNKACIFVGEADQPLLHNMDDAAFRGIKAMTTNCKSLLWVTRGGAADYENPEMSLVSGFLRVLRSEYAGHSFISLDLDPSQPAWSESTASAILYMVRTSMAVGEEGSSTVQENEFALRNGLLLVPRLVKEPKHNALFSPEVPDWSAPDSLSEVPLFHAEHPLRLKVGIPGQLDTLAFDIDLEEKDLSDADMVEIEPRAYGLNSRDVSVAMGQLRDRAMGLECAGIIKRVGAEAEDQGYSVGDKVMALLQGSFGSCVRTSWQSIAHMPEHLDFNEAASLPWNFSTAYVGLVNIARVRYGQSVLIHAAAGDVGQAAIMLAKDYLGAEIFATVGSLEEREILTREYGISDGRIFSSENLSFAQDIRAATGGRGVDVVLNSLSGALLQASFDILAPFGHFVELGKQDVERNSLLEMGTFSRGASFTSLDMMAILREQGDEAQHVLSEIARLTTQGIIRPIRPVAIFPIGEIADAFRHIQANSFIGKVVLSTESDVQVRVVPRAPAPKLKPDASYVLVGGVGGIGRSIAHWMAAHGARNIIVLSRGAGNVQTTGPFVAGLREVGCRVVPMACDVADKDDLARALRACETEMKMPPVRGVVNGAMALRDSFFDKMTLEDWERCIRPKVAATWNLHSQFSQPDSLDFYIMLSSVSGIFGTASQANYSAGCSYQDALAHKRRSMGLPAVSLDLGIVKEIGYAASSELRAVLDYWRRTGMTIILSEQAVLQAFAAAVLYAFDQAQMVVGLNTGPGPQWNSVMGQDARFQPLRYRQSAAARSQALEADTEGSARSLSVQLKAASSPDEAGRLVGEAIANKLADVFMVPADDIDLSKPPVHHGVDSLVAVELRNMLTLQAAADVSIFNILQSVSLIALAGDVVAKSKLVKSTGA</sequence>
<dbReference type="InterPro" id="IPR001227">
    <property type="entry name" value="Ac_transferase_dom_sf"/>
</dbReference>
<dbReference type="FunFam" id="3.40.366.10:FF:000002">
    <property type="entry name" value="Probable polyketide synthase 2"/>
    <property type="match status" value="1"/>
</dbReference>
<evidence type="ECO:0000256" key="5">
    <source>
        <dbReference type="ARBA" id="ARBA00023315"/>
    </source>
</evidence>
<dbReference type="SMART" id="SM00827">
    <property type="entry name" value="PKS_AT"/>
    <property type="match status" value="1"/>
</dbReference>
<dbReference type="FunFam" id="3.40.50.720:FF:000209">
    <property type="entry name" value="Polyketide synthase Pks12"/>
    <property type="match status" value="1"/>
</dbReference>
<evidence type="ECO:0000256" key="1">
    <source>
        <dbReference type="ARBA" id="ARBA00022450"/>
    </source>
</evidence>
<gene>
    <name evidence="11" type="ORF">BDV96DRAFT_504431</name>
</gene>
<dbReference type="Gene3D" id="1.10.1200.10">
    <property type="entry name" value="ACP-like"/>
    <property type="match status" value="1"/>
</dbReference>
<dbReference type="Pfam" id="PF13602">
    <property type="entry name" value="ADH_zinc_N_2"/>
    <property type="match status" value="1"/>
</dbReference>
<feature type="region of interest" description="N-terminal hotdog fold" evidence="6">
    <location>
        <begin position="931"/>
        <end position="1068"/>
    </location>
</feature>
<dbReference type="PROSITE" id="PS50075">
    <property type="entry name" value="CARRIER"/>
    <property type="match status" value="1"/>
</dbReference>
<dbReference type="SUPFAM" id="SSF53335">
    <property type="entry name" value="S-adenosyl-L-methionine-dependent methyltransferases"/>
    <property type="match status" value="1"/>
</dbReference>
<proteinExistence type="predicted"/>
<evidence type="ECO:0000313" key="12">
    <source>
        <dbReference type="Proteomes" id="UP000799770"/>
    </source>
</evidence>
<dbReference type="Pfam" id="PF08659">
    <property type="entry name" value="KR"/>
    <property type="match status" value="1"/>
</dbReference>
<dbReference type="InterPro" id="IPR020806">
    <property type="entry name" value="PKS_PP-bd"/>
</dbReference>
<feature type="compositionally biased region" description="Low complexity" evidence="7">
    <location>
        <begin position="430"/>
        <end position="439"/>
    </location>
</feature>
<dbReference type="InterPro" id="IPR016039">
    <property type="entry name" value="Thiolase-like"/>
</dbReference>
<dbReference type="InterPro" id="IPR036291">
    <property type="entry name" value="NAD(P)-bd_dom_sf"/>
</dbReference>
<feature type="domain" description="Ketosynthase family 3 (KS3)" evidence="9">
    <location>
        <begin position="9"/>
        <end position="415"/>
    </location>
</feature>
<dbReference type="InterPro" id="IPR036736">
    <property type="entry name" value="ACP-like_sf"/>
</dbReference>
<dbReference type="SMART" id="SM00822">
    <property type="entry name" value="PKS_KR"/>
    <property type="match status" value="1"/>
</dbReference>
<feature type="domain" description="Carrier" evidence="8">
    <location>
        <begin position="2468"/>
        <end position="2545"/>
    </location>
</feature>
<dbReference type="InterPro" id="IPR013154">
    <property type="entry name" value="ADH-like_N"/>
</dbReference>
<dbReference type="GO" id="GO:0016491">
    <property type="term" value="F:oxidoreductase activity"/>
    <property type="evidence" value="ECO:0007669"/>
    <property type="project" value="InterPro"/>
</dbReference>
<dbReference type="SUPFAM" id="SSF55048">
    <property type="entry name" value="Probable ACP-binding domain of malonyl-CoA ACP transacylase"/>
    <property type="match status" value="1"/>
</dbReference>
<dbReference type="Pfam" id="PF21089">
    <property type="entry name" value="PKS_DH_N"/>
    <property type="match status" value="1"/>
</dbReference>
<keyword evidence="2" id="KW-0597">Phosphoprotein</keyword>
<dbReference type="Pfam" id="PF23114">
    <property type="entry name" value="NAD-bd_HRPKS_sdrA"/>
    <property type="match status" value="1"/>
</dbReference>
<accession>A0A6A5YN58</accession>
<dbReference type="SMART" id="SM00829">
    <property type="entry name" value="PKS_ER"/>
    <property type="match status" value="1"/>
</dbReference>
<dbReference type="Proteomes" id="UP000799770">
    <property type="component" value="Unassembled WGS sequence"/>
</dbReference>
<evidence type="ECO:0000256" key="6">
    <source>
        <dbReference type="PROSITE-ProRule" id="PRU01363"/>
    </source>
</evidence>
<feature type="active site" description="Proton donor; for dehydratase activity" evidence="6">
    <location>
        <position position="1148"/>
    </location>
</feature>
<dbReference type="InterPro" id="IPR011032">
    <property type="entry name" value="GroES-like_sf"/>
</dbReference>
<dbReference type="InterPro" id="IPR016035">
    <property type="entry name" value="Acyl_Trfase/lysoPLipase"/>
</dbReference>
<dbReference type="PROSITE" id="PS52019">
    <property type="entry name" value="PKS_MFAS_DH"/>
    <property type="match status" value="1"/>
</dbReference>
<evidence type="ECO:0000256" key="4">
    <source>
        <dbReference type="ARBA" id="ARBA00023268"/>
    </source>
</evidence>
<dbReference type="GO" id="GO:0044550">
    <property type="term" value="P:secondary metabolite biosynthetic process"/>
    <property type="evidence" value="ECO:0007669"/>
    <property type="project" value="UniProtKB-ARBA"/>
</dbReference>
<dbReference type="SUPFAM" id="SSF53901">
    <property type="entry name" value="Thiolase-like"/>
    <property type="match status" value="1"/>
</dbReference>
<feature type="active site" description="Proton acceptor; for dehydratase activity" evidence="6">
    <location>
        <position position="963"/>
    </location>
</feature>
<organism evidence="11 12">
    <name type="scientific">Lophiotrema nucula</name>
    <dbReference type="NCBI Taxonomy" id="690887"/>
    <lineage>
        <taxon>Eukaryota</taxon>
        <taxon>Fungi</taxon>
        <taxon>Dikarya</taxon>
        <taxon>Ascomycota</taxon>
        <taxon>Pezizomycotina</taxon>
        <taxon>Dothideomycetes</taxon>
        <taxon>Pleosporomycetidae</taxon>
        <taxon>Pleosporales</taxon>
        <taxon>Lophiotremataceae</taxon>
        <taxon>Lophiotrema</taxon>
    </lineage>
</organism>
<dbReference type="SMART" id="SM00825">
    <property type="entry name" value="PKS_KS"/>
    <property type="match status" value="1"/>
</dbReference>
<dbReference type="GO" id="GO:0031177">
    <property type="term" value="F:phosphopantetheine binding"/>
    <property type="evidence" value="ECO:0007669"/>
    <property type="project" value="InterPro"/>
</dbReference>
<dbReference type="InterPro" id="IPR050091">
    <property type="entry name" value="PKS_NRPS_Biosynth_Enz"/>
</dbReference>
<dbReference type="InterPro" id="IPR029063">
    <property type="entry name" value="SAM-dependent_MTases_sf"/>
</dbReference>
<dbReference type="Pfam" id="PF13489">
    <property type="entry name" value="Methyltransf_23"/>
    <property type="match status" value="1"/>
</dbReference>
<feature type="region of interest" description="Disordered" evidence="7">
    <location>
        <begin position="422"/>
        <end position="441"/>
    </location>
</feature>
<dbReference type="SUPFAM" id="SSF47336">
    <property type="entry name" value="ACP-like"/>
    <property type="match status" value="1"/>
</dbReference>
<keyword evidence="12" id="KW-1185">Reference proteome</keyword>
<dbReference type="InterPro" id="IPR020843">
    <property type="entry name" value="ER"/>
</dbReference>
<dbReference type="CDD" id="cd00833">
    <property type="entry name" value="PKS"/>
    <property type="match status" value="1"/>
</dbReference>
<evidence type="ECO:0000256" key="7">
    <source>
        <dbReference type="SAM" id="MobiDB-lite"/>
    </source>
</evidence>
<dbReference type="PANTHER" id="PTHR43775:SF29">
    <property type="entry name" value="ASPERFURANONE POLYKETIDE SYNTHASE AFOG-RELATED"/>
    <property type="match status" value="1"/>
</dbReference>
<dbReference type="InterPro" id="IPR009081">
    <property type="entry name" value="PP-bd_ACP"/>
</dbReference>
<keyword evidence="5" id="KW-0012">Acyltransferase</keyword>
<dbReference type="GO" id="GO:0004312">
    <property type="term" value="F:fatty acid synthase activity"/>
    <property type="evidence" value="ECO:0007669"/>
    <property type="project" value="TreeGrafter"/>
</dbReference>
<evidence type="ECO:0000259" key="9">
    <source>
        <dbReference type="PROSITE" id="PS52004"/>
    </source>
</evidence>
<dbReference type="SMART" id="SM00823">
    <property type="entry name" value="PKS_PP"/>
    <property type="match status" value="1"/>
</dbReference>
<feature type="domain" description="PKS/mFAS DH" evidence="10">
    <location>
        <begin position="931"/>
        <end position="1235"/>
    </location>
</feature>
<dbReference type="Gene3D" id="3.40.366.10">
    <property type="entry name" value="Malonyl-Coenzyme A Acyl Carrier Protein, domain 2"/>
    <property type="match status" value="1"/>
</dbReference>
<dbReference type="InterPro" id="IPR014030">
    <property type="entry name" value="Ketoacyl_synth_N"/>
</dbReference>
<dbReference type="PROSITE" id="PS52004">
    <property type="entry name" value="KS3_2"/>
    <property type="match status" value="1"/>
</dbReference>
<dbReference type="Pfam" id="PF02801">
    <property type="entry name" value="Ketoacyl-synt_C"/>
    <property type="match status" value="1"/>
</dbReference>
<dbReference type="InterPro" id="IPR049551">
    <property type="entry name" value="PKS_DH_C"/>
</dbReference>
<dbReference type="SUPFAM" id="SSF52151">
    <property type="entry name" value="FabD/lysophospholipase-like"/>
    <property type="match status" value="1"/>
</dbReference>
<dbReference type="Pfam" id="PF14765">
    <property type="entry name" value="PS-DH"/>
    <property type="match status" value="1"/>
</dbReference>
<protein>
    <submittedName>
        <fullName evidence="11">Uncharacterized protein</fullName>
    </submittedName>
</protein>
<evidence type="ECO:0000259" key="10">
    <source>
        <dbReference type="PROSITE" id="PS52019"/>
    </source>
</evidence>
<dbReference type="Pfam" id="PF00109">
    <property type="entry name" value="ketoacyl-synt"/>
    <property type="match status" value="2"/>
</dbReference>
<name>A0A6A5YN58_9PLEO</name>
<dbReference type="GO" id="GO:1901336">
    <property type="term" value="P:lactone biosynthetic process"/>
    <property type="evidence" value="ECO:0007669"/>
    <property type="project" value="UniProtKB-ARBA"/>
</dbReference>
<dbReference type="PANTHER" id="PTHR43775">
    <property type="entry name" value="FATTY ACID SYNTHASE"/>
    <property type="match status" value="1"/>
</dbReference>
<dbReference type="Pfam" id="PF16197">
    <property type="entry name" value="KAsynt_C_assoc"/>
    <property type="match status" value="1"/>
</dbReference>
<dbReference type="InterPro" id="IPR042104">
    <property type="entry name" value="PKS_dehydratase_sf"/>
</dbReference>
<dbReference type="InterPro" id="IPR032821">
    <property type="entry name" value="PKS_assoc"/>
</dbReference>
<evidence type="ECO:0000313" key="11">
    <source>
        <dbReference type="EMBL" id="KAF2108586.1"/>
    </source>
</evidence>
<dbReference type="InterPro" id="IPR016036">
    <property type="entry name" value="Malonyl_transacylase_ACP-bd"/>
</dbReference>
<dbReference type="CDD" id="cd05195">
    <property type="entry name" value="enoyl_red"/>
    <property type="match status" value="1"/>
</dbReference>
<dbReference type="InterPro" id="IPR057326">
    <property type="entry name" value="KR_dom"/>
</dbReference>
<dbReference type="SMART" id="SM00826">
    <property type="entry name" value="PKS_DH"/>
    <property type="match status" value="1"/>
</dbReference>
<dbReference type="Gene3D" id="3.40.50.150">
    <property type="entry name" value="Vaccinia Virus protein VP39"/>
    <property type="match status" value="1"/>
</dbReference>
<dbReference type="InterPro" id="IPR020807">
    <property type="entry name" value="PKS_DH"/>
</dbReference>
<dbReference type="InterPro" id="IPR014031">
    <property type="entry name" value="Ketoacyl_synth_C"/>
</dbReference>
<evidence type="ECO:0000256" key="3">
    <source>
        <dbReference type="ARBA" id="ARBA00022679"/>
    </source>
</evidence>
<dbReference type="Gene3D" id="3.10.129.110">
    <property type="entry name" value="Polyketide synthase dehydratase"/>
    <property type="match status" value="1"/>
</dbReference>
<dbReference type="GO" id="GO:0006633">
    <property type="term" value="P:fatty acid biosynthetic process"/>
    <property type="evidence" value="ECO:0007669"/>
    <property type="project" value="TreeGrafter"/>
</dbReference>
<dbReference type="SUPFAM" id="SSF50129">
    <property type="entry name" value="GroES-like"/>
    <property type="match status" value="1"/>
</dbReference>
<dbReference type="EMBL" id="ML977347">
    <property type="protein sequence ID" value="KAF2108586.1"/>
    <property type="molecule type" value="Genomic_DNA"/>
</dbReference>
<reference evidence="11" key="1">
    <citation type="journal article" date="2020" name="Stud. Mycol.">
        <title>101 Dothideomycetes genomes: a test case for predicting lifestyles and emergence of pathogens.</title>
        <authorList>
            <person name="Haridas S."/>
            <person name="Albert R."/>
            <person name="Binder M."/>
            <person name="Bloem J."/>
            <person name="Labutti K."/>
            <person name="Salamov A."/>
            <person name="Andreopoulos B."/>
            <person name="Baker S."/>
            <person name="Barry K."/>
            <person name="Bills G."/>
            <person name="Bluhm B."/>
            <person name="Cannon C."/>
            <person name="Castanera R."/>
            <person name="Culley D."/>
            <person name="Daum C."/>
            <person name="Ezra D."/>
            <person name="Gonzalez J."/>
            <person name="Henrissat B."/>
            <person name="Kuo A."/>
            <person name="Liang C."/>
            <person name="Lipzen A."/>
            <person name="Lutzoni F."/>
            <person name="Magnuson J."/>
            <person name="Mondo S."/>
            <person name="Nolan M."/>
            <person name="Ohm R."/>
            <person name="Pangilinan J."/>
            <person name="Park H.-J."/>
            <person name="Ramirez L."/>
            <person name="Alfaro M."/>
            <person name="Sun H."/>
            <person name="Tritt A."/>
            <person name="Yoshinaga Y."/>
            <person name="Zwiers L.-H."/>
            <person name="Turgeon B."/>
            <person name="Goodwin S."/>
            <person name="Spatafora J."/>
            <person name="Crous P."/>
            <person name="Grigoriev I."/>
        </authorList>
    </citation>
    <scope>NUCLEOTIDE SEQUENCE</scope>
    <source>
        <strain evidence="11">CBS 627.86</strain>
    </source>
</reference>
<dbReference type="Gene3D" id="3.90.180.10">
    <property type="entry name" value="Medium-chain alcohol dehydrogenases, catalytic domain"/>
    <property type="match status" value="1"/>
</dbReference>
<dbReference type="InterPro" id="IPR049900">
    <property type="entry name" value="PKS_mFAS_DH"/>
</dbReference>
<dbReference type="InterPro" id="IPR049552">
    <property type="entry name" value="PKS_DH_N"/>
</dbReference>
<dbReference type="InterPro" id="IPR014043">
    <property type="entry name" value="Acyl_transferase_dom"/>
</dbReference>
<keyword evidence="4" id="KW-0511">Multifunctional enzyme</keyword>
<feature type="region of interest" description="C-terminal hotdog fold" evidence="6">
    <location>
        <begin position="1083"/>
        <end position="1235"/>
    </location>
</feature>
<keyword evidence="3" id="KW-0808">Transferase</keyword>
<keyword evidence="1" id="KW-0596">Phosphopantetheine</keyword>
<evidence type="ECO:0000259" key="8">
    <source>
        <dbReference type="PROSITE" id="PS50075"/>
    </source>
</evidence>
<dbReference type="InterPro" id="IPR020841">
    <property type="entry name" value="PKS_Beta-ketoAc_synthase_dom"/>
</dbReference>
<dbReference type="Pfam" id="PF00698">
    <property type="entry name" value="Acyl_transf_1"/>
    <property type="match status" value="1"/>
</dbReference>
<dbReference type="Gene3D" id="3.40.50.720">
    <property type="entry name" value="NAD(P)-binding Rossmann-like Domain"/>
    <property type="match status" value="3"/>
</dbReference>
<evidence type="ECO:0000256" key="2">
    <source>
        <dbReference type="ARBA" id="ARBA00022553"/>
    </source>
</evidence>
<dbReference type="Pfam" id="PF08240">
    <property type="entry name" value="ADH_N"/>
    <property type="match status" value="1"/>
</dbReference>
<dbReference type="InterPro" id="IPR056501">
    <property type="entry name" value="NAD-bd_HRPKS_sdrA"/>
</dbReference>